<dbReference type="PROSITE" id="PS51318">
    <property type="entry name" value="TAT"/>
    <property type="match status" value="1"/>
</dbReference>
<dbReference type="EMBL" id="OBEA01000004">
    <property type="protein sequence ID" value="SNY52348.1"/>
    <property type="molecule type" value="Genomic_DNA"/>
</dbReference>
<protein>
    <submittedName>
        <fullName evidence="2">Uncharacterized protein</fullName>
    </submittedName>
</protein>
<dbReference type="InterPro" id="IPR006311">
    <property type="entry name" value="TAT_signal"/>
</dbReference>
<evidence type="ECO:0000313" key="2">
    <source>
        <dbReference type="EMBL" id="SNY52348.1"/>
    </source>
</evidence>
<keyword evidence="4" id="KW-1185">Reference proteome</keyword>
<proteinExistence type="predicted"/>
<gene>
    <name evidence="1" type="ORF">CVM39_19700</name>
    <name evidence="2" type="ORF">SAMN06297129_2275</name>
</gene>
<accession>A0A285IWM4</accession>
<evidence type="ECO:0000313" key="1">
    <source>
        <dbReference type="EMBL" id="PJE25925.1"/>
    </source>
</evidence>
<evidence type="ECO:0000313" key="3">
    <source>
        <dbReference type="Proteomes" id="UP000231655"/>
    </source>
</evidence>
<dbReference type="Proteomes" id="UP000231655">
    <property type="component" value="Unassembled WGS sequence"/>
</dbReference>
<evidence type="ECO:0000313" key="4">
    <source>
        <dbReference type="Proteomes" id="UP000231702"/>
    </source>
</evidence>
<organism evidence="2 3">
    <name type="scientific">Pseudooceanicola antarcticus</name>
    <dbReference type="NCBI Taxonomy" id="1247613"/>
    <lineage>
        <taxon>Bacteria</taxon>
        <taxon>Pseudomonadati</taxon>
        <taxon>Pseudomonadota</taxon>
        <taxon>Alphaproteobacteria</taxon>
        <taxon>Rhodobacterales</taxon>
        <taxon>Paracoccaceae</taxon>
        <taxon>Pseudooceanicola</taxon>
    </lineage>
</organism>
<reference evidence="2 3" key="1">
    <citation type="submission" date="2017-09" db="EMBL/GenBank/DDBJ databases">
        <authorList>
            <person name="Ehlers B."/>
            <person name="Leendertz F.H."/>
        </authorList>
    </citation>
    <scope>NUCLEOTIDE SEQUENCE [LARGE SCALE GENOMIC DNA]</scope>
    <source>
        <strain evidence="2 3">CGMCC 1.12662</strain>
    </source>
</reference>
<reference evidence="1 4" key="2">
    <citation type="journal article" date="2018" name="Int. J. Syst. Evol. Microbiol.">
        <title>Pseudooceanicola lipolyticus sp. nov., a marine alphaproteobacterium, reclassification of Oceanicola flagellatus as Pseudooceanicola flagellatus comb. nov. and emended description of the genus Pseudooceanicola.</title>
        <authorList>
            <person name="Huang M.-M."/>
            <person name="Guo L.-L."/>
            <person name="Wu Y.-H."/>
            <person name="Lai Q.-L."/>
            <person name="Shao Z.-Z."/>
            <person name="Wang C.-S."/>
            <person name="Wu M."/>
            <person name="Xu X.-W."/>
        </authorList>
    </citation>
    <scope>NUCLEOTIDE SEQUENCE [LARGE SCALE GENOMIC DNA]</scope>
    <source>
        <strain evidence="1 4">Ar-45</strain>
    </source>
</reference>
<dbReference type="EMBL" id="PGTD01000023">
    <property type="protein sequence ID" value="PJE25925.1"/>
    <property type="molecule type" value="Genomic_DNA"/>
</dbReference>
<name>A0A285IWM4_9RHOB</name>
<dbReference type="AlphaFoldDB" id="A0A285IWM4"/>
<dbReference type="Proteomes" id="UP000231702">
    <property type="component" value="Unassembled WGS sequence"/>
</dbReference>
<dbReference type="RefSeq" id="WP_097146021.1">
    <property type="nucleotide sequence ID" value="NZ_OBEA01000004.1"/>
</dbReference>
<sequence length="126" mass="13750">MSPTRRLFLLGSASLAGASALGLAVWKNMFPPKPAPGQVVNQPHPIRNLIHREFGDRIAESEAAQDFVRDLGDMESATFPEETLIFAFIHTTTVIRALETGEAPIYLGPEPLLSAPCRNPLSANWI</sequence>